<evidence type="ECO:0000313" key="1">
    <source>
        <dbReference type="EMBL" id="JAE28260.1"/>
    </source>
</evidence>
<dbReference type="EMBL" id="GBRH01169636">
    <property type="protein sequence ID" value="JAE28260.1"/>
    <property type="molecule type" value="Transcribed_RNA"/>
</dbReference>
<reference evidence="1" key="2">
    <citation type="journal article" date="2015" name="Data Brief">
        <title>Shoot transcriptome of the giant reed, Arundo donax.</title>
        <authorList>
            <person name="Barrero R.A."/>
            <person name="Guerrero F.D."/>
            <person name="Moolhuijzen P."/>
            <person name="Goolsby J.A."/>
            <person name="Tidwell J."/>
            <person name="Bellgard S.E."/>
            <person name="Bellgard M.I."/>
        </authorList>
    </citation>
    <scope>NUCLEOTIDE SEQUENCE</scope>
    <source>
        <tissue evidence="1">Shoot tissue taken approximately 20 cm above the soil surface</tissue>
    </source>
</reference>
<dbReference type="AlphaFoldDB" id="A0A0A9GTB1"/>
<protein>
    <submittedName>
        <fullName evidence="1">Uncharacterized protein</fullName>
    </submittedName>
</protein>
<accession>A0A0A9GTB1</accession>
<organism evidence="1">
    <name type="scientific">Arundo donax</name>
    <name type="common">Giant reed</name>
    <name type="synonym">Donax arundinaceus</name>
    <dbReference type="NCBI Taxonomy" id="35708"/>
    <lineage>
        <taxon>Eukaryota</taxon>
        <taxon>Viridiplantae</taxon>
        <taxon>Streptophyta</taxon>
        <taxon>Embryophyta</taxon>
        <taxon>Tracheophyta</taxon>
        <taxon>Spermatophyta</taxon>
        <taxon>Magnoliopsida</taxon>
        <taxon>Liliopsida</taxon>
        <taxon>Poales</taxon>
        <taxon>Poaceae</taxon>
        <taxon>PACMAD clade</taxon>
        <taxon>Arundinoideae</taxon>
        <taxon>Arundineae</taxon>
        <taxon>Arundo</taxon>
    </lineage>
</organism>
<name>A0A0A9GTB1_ARUDO</name>
<sequence length="17" mass="2010">MTTSIIRETRLGTTMWI</sequence>
<proteinExistence type="predicted"/>
<reference evidence="1" key="1">
    <citation type="submission" date="2014-09" db="EMBL/GenBank/DDBJ databases">
        <authorList>
            <person name="Magalhaes I.L.F."/>
            <person name="Oliveira U."/>
            <person name="Santos F.R."/>
            <person name="Vidigal T.H.D.A."/>
            <person name="Brescovit A.D."/>
            <person name="Santos A.J."/>
        </authorList>
    </citation>
    <scope>NUCLEOTIDE SEQUENCE</scope>
    <source>
        <tissue evidence="1">Shoot tissue taken approximately 20 cm above the soil surface</tissue>
    </source>
</reference>